<dbReference type="InterPro" id="IPR011010">
    <property type="entry name" value="DNA_brk_join_enz"/>
</dbReference>
<accession>A0ABU6Q189</accession>
<reference evidence="1 2" key="1">
    <citation type="submission" date="2023-03" db="EMBL/GenBank/DDBJ databases">
        <title>Bacillus Genome Sequencing.</title>
        <authorList>
            <person name="Dunlap C."/>
        </authorList>
    </citation>
    <scope>NUCLEOTIDE SEQUENCE [LARGE SCALE GENOMIC DNA]</scope>
    <source>
        <strain evidence="1 2">NRS-52</strain>
    </source>
</reference>
<dbReference type="RefSeq" id="WP_328282307.1">
    <property type="nucleotide sequence ID" value="NZ_JARTLD010000082.1"/>
</dbReference>
<keyword evidence="2" id="KW-1185">Reference proteome</keyword>
<name>A0ABU6Q189_9BACL</name>
<comment type="caution">
    <text evidence="1">The sequence shown here is derived from an EMBL/GenBank/DDBJ whole genome shotgun (WGS) entry which is preliminary data.</text>
</comment>
<dbReference type="EMBL" id="JARTLD010000082">
    <property type="protein sequence ID" value="MED5020889.1"/>
    <property type="molecule type" value="Genomic_DNA"/>
</dbReference>
<evidence type="ECO:0008006" key="3">
    <source>
        <dbReference type="Google" id="ProtNLM"/>
    </source>
</evidence>
<organism evidence="1 2">
    <name type="scientific">Paenibacillus chibensis</name>
    <dbReference type="NCBI Taxonomy" id="59846"/>
    <lineage>
        <taxon>Bacteria</taxon>
        <taxon>Bacillati</taxon>
        <taxon>Bacillota</taxon>
        <taxon>Bacilli</taxon>
        <taxon>Bacillales</taxon>
        <taxon>Paenibacillaceae</taxon>
        <taxon>Paenibacillus</taxon>
    </lineage>
</organism>
<sequence>MLLNRKQAATYLENKGIKLIRGNQREEEDKTPSEYLILLVKKRDIKYQLIKGKAYFETEVLDELVSLLMKLNDYYNSIEAAELLKLKKQSFHAAKIKKFQEYIITHRGMEYFPKKIIDDIVIEKEAIANGTLLQCADLCETFDRTMSNITRMCHEGLFPNAYKSTYHTNIWLIPKEDVDNLLNYLESTYTIKEAFKLLGWVKNSTENLMKIVPSTKKLPLYFYRVPKEDLHNAIKLRDKKNSDNPFDILECTLLDWDYSDSIKETVSFFHDFMYKLLSKRSKLPVETNRLFIQGRTNALKTLMDGFNKNIWDITTAEMDLKFKGLGIRHKGIIIPFLKYCRNIKECKFDSSYGLKKPKKKITEPEEIFTEEEFVMFYNYIVQMDLHIDKAKNDYNHSNTWCFLLIHLTDAWRPTDIMTLPTIDLEEISVSSFDDVPYDGLTLVQGQSIINQILYKKEYYRSKTSANSMFYITPELIVPIATALTLVQLHFNQMEKPKNMKKIFQRKPTNRNYEYFFTSSTRTFPTFRSRKMNSTLMTYFYHHVVSKGADGDIALLLTQYLRNHKNDQTTTIYIKSQNKDGRIEESSFHIARRGAFGWLYELSLQLLSEEYADYNQEQRTVAIESLQKSISPIMLEETHERFIKQLHEKRLSIAMEVALMKPTDLAEAIIAISKGESPARAENAQCFRYKEGCINPMSSCMSCEYIVPKNYFLYNLGQELYKKLLKLLDLKAHQVTEREKETFLVIKLLDLVNQAQQEFGEEYVKTFMRDFPINTLLSAAEEKFLS</sequence>
<evidence type="ECO:0000313" key="2">
    <source>
        <dbReference type="Proteomes" id="UP001343257"/>
    </source>
</evidence>
<dbReference type="SUPFAM" id="SSF56349">
    <property type="entry name" value="DNA breaking-rejoining enzymes"/>
    <property type="match status" value="1"/>
</dbReference>
<protein>
    <recommendedName>
        <fullName evidence="3">Integrase</fullName>
    </recommendedName>
</protein>
<evidence type="ECO:0000313" key="1">
    <source>
        <dbReference type="EMBL" id="MED5020889.1"/>
    </source>
</evidence>
<gene>
    <name evidence="1" type="ORF">P9847_26865</name>
</gene>
<proteinExistence type="predicted"/>
<dbReference type="Proteomes" id="UP001343257">
    <property type="component" value="Unassembled WGS sequence"/>
</dbReference>